<keyword evidence="5" id="KW-0812">Transmembrane</keyword>
<dbReference type="InterPro" id="IPR035669">
    <property type="entry name" value="SGNH_plant_lipase-like"/>
</dbReference>
<dbReference type="GO" id="GO:0016787">
    <property type="term" value="F:hydrolase activity"/>
    <property type="evidence" value="ECO:0007669"/>
    <property type="project" value="UniProtKB-KW"/>
</dbReference>
<evidence type="ECO:0000256" key="2">
    <source>
        <dbReference type="ARBA" id="ARBA00022729"/>
    </source>
</evidence>
<evidence type="ECO:0000313" key="7">
    <source>
        <dbReference type="Proteomes" id="UP001632038"/>
    </source>
</evidence>
<dbReference type="PANTHER" id="PTHR22835">
    <property type="entry name" value="ZINC FINGER FYVE DOMAIN CONTAINING PROTEIN"/>
    <property type="match status" value="1"/>
</dbReference>
<gene>
    <name evidence="6" type="ORF">CASFOL_012962</name>
</gene>
<proteinExistence type="inferred from homology"/>
<dbReference type="Proteomes" id="UP001632038">
    <property type="component" value="Unassembled WGS sequence"/>
</dbReference>
<sequence>MKVQVGLIKSCFYSYIICFFISLLARGATSIQSVKCPFNYLYHFGDDASDTGNSIRLLPFGPSLPAARLPYGTTNPGRPTGRWSNGLIEFDYTAAYLGLPNNVPYLLMNESTRDYGVIFSVARSPVLDPSFFTSRGIQIPPYVVPLSGQLSWFKSYLKTICSTPKDCADRLGNSLLFMGDNEANDIAYSLVQGKSIKEVTTYVPLVIGAMVEATREWIKMGARRIIIPGSAPLGCYPYILTVLPTNDSTAYDHLGCLKSVNNLIVSKNTAIQAEIVKLSLEFPTTQILYADIYTNVRTIIQQNYIAGRGDFTLKACCGIGGKYNYDSQRFCGDSGVPVCSNPNEYIYWDGIHYTQEAYNRYLKLIVLPTLLALKCTFI</sequence>
<keyword evidence="5" id="KW-1133">Transmembrane helix</keyword>
<keyword evidence="7" id="KW-1185">Reference proteome</keyword>
<dbReference type="AlphaFoldDB" id="A0ABD3DJB7"/>
<dbReference type="Gene3D" id="3.40.50.1110">
    <property type="entry name" value="SGNH hydrolase"/>
    <property type="match status" value="1"/>
</dbReference>
<evidence type="ECO:0000256" key="4">
    <source>
        <dbReference type="ARBA" id="ARBA00023180"/>
    </source>
</evidence>
<dbReference type="Pfam" id="PF00657">
    <property type="entry name" value="Lipase_GDSL"/>
    <property type="match status" value="1"/>
</dbReference>
<keyword evidence="5" id="KW-0472">Membrane</keyword>
<protein>
    <submittedName>
        <fullName evidence="6">Uncharacterized protein</fullName>
    </submittedName>
</protein>
<feature type="transmembrane region" description="Helical" evidence="5">
    <location>
        <begin position="12"/>
        <end position="29"/>
    </location>
</feature>
<comment type="similarity">
    <text evidence="1">Belongs to the 'GDSL' lipolytic enzyme family.</text>
</comment>
<evidence type="ECO:0000313" key="6">
    <source>
        <dbReference type="EMBL" id="KAL3642147.1"/>
    </source>
</evidence>
<dbReference type="CDD" id="cd01837">
    <property type="entry name" value="SGNH_plant_lipase_like"/>
    <property type="match status" value="1"/>
</dbReference>
<keyword evidence="3" id="KW-0378">Hydrolase</keyword>
<dbReference type="InterPro" id="IPR001087">
    <property type="entry name" value="GDSL"/>
</dbReference>
<dbReference type="EMBL" id="JAVIJP010000016">
    <property type="protein sequence ID" value="KAL3642147.1"/>
    <property type="molecule type" value="Genomic_DNA"/>
</dbReference>
<accession>A0ABD3DJB7</accession>
<dbReference type="PANTHER" id="PTHR22835:SF683">
    <property type="entry name" value="OS05G0506800 PROTEIN"/>
    <property type="match status" value="1"/>
</dbReference>
<comment type="caution">
    <text evidence="6">The sequence shown here is derived from an EMBL/GenBank/DDBJ whole genome shotgun (WGS) entry which is preliminary data.</text>
</comment>
<dbReference type="InterPro" id="IPR036514">
    <property type="entry name" value="SGNH_hydro_sf"/>
</dbReference>
<name>A0ABD3DJB7_9LAMI</name>
<evidence type="ECO:0000256" key="3">
    <source>
        <dbReference type="ARBA" id="ARBA00022801"/>
    </source>
</evidence>
<organism evidence="6 7">
    <name type="scientific">Castilleja foliolosa</name>
    <dbReference type="NCBI Taxonomy" id="1961234"/>
    <lineage>
        <taxon>Eukaryota</taxon>
        <taxon>Viridiplantae</taxon>
        <taxon>Streptophyta</taxon>
        <taxon>Embryophyta</taxon>
        <taxon>Tracheophyta</taxon>
        <taxon>Spermatophyta</taxon>
        <taxon>Magnoliopsida</taxon>
        <taxon>eudicotyledons</taxon>
        <taxon>Gunneridae</taxon>
        <taxon>Pentapetalae</taxon>
        <taxon>asterids</taxon>
        <taxon>lamiids</taxon>
        <taxon>Lamiales</taxon>
        <taxon>Orobanchaceae</taxon>
        <taxon>Pedicularideae</taxon>
        <taxon>Castillejinae</taxon>
        <taxon>Castilleja</taxon>
    </lineage>
</organism>
<keyword evidence="4" id="KW-0325">Glycoprotein</keyword>
<keyword evidence="2" id="KW-0732">Signal</keyword>
<evidence type="ECO:0000256" key="1">
    <source>
        <dbReference type="ARBA" id="ARBA00008668"/>
    </source>
</evidence>
<evidence type="ECO:0000256" key="5">
    <source>
        <dbReference type="SAM" id="Phobius"/>
    </source>
</evidence>
<reference evidence="7" key="1">
    <citation type="journal article" date="2024" name="IScience">
        <title>Strigolactones Initiate the Formation of Haustorium-like Structures in Castilleja.</title>
        <authorList>
            <person name="Buerger M."/>
            <person name="Peterson D."/>
            <person name="Chory J."/>
        </authorList>
    </citation>
    <scope>NUCLEOTIDE SEQUENCE [LARGE SCALE GENOMIC DNA]</scope>
</reference>